<feature type="domain" description="YjiS-like" evidence="1">
    <location>
        <begin position="29"/>
        <end position="61"/>
    </location>
</feature>
<name>A0A1Y6B2I3_9PROT</name>
<organism evidence="2 3">
    <name type="scientific">Tistlia consotensis USBA 355</name>
    <dbReference type="NCBI Taxonomy" id="560819"/>
    <lineage>
        <taxon>Bacteria</taxon>
        <taxon>Pseudomonadati</taxon>
        <taxon>Pseudomonadota</taxon>
        <taxon>Alphaproteobacteria</taxon>
        <taxon>Rhodospirillales</taxon>
        <taxon>Rhodovibrionaceae</taxon>
        <taxon>Tistlia</taxon>
    </lineage>
</organism>
<accession>A0A1Y6B2I3</accession>
<evidence type="ECO:0000313" key="2">
    <source>
        <dbReference type="EMBL" id="SME88195.1"/>
    </source>
</evidence>
<reference evidence="2 3" key="1">
    <citation type="submission" date="2017-04" db="EMBL/GenBank/DDBJ databases">
        <authorList>
            <person name="Afonso C.L."/>
            <person name="Miller P.J."/>
            <person name="Scott M.A."/>
            <person name="Spackman E."/>
            <person name="Goraichik I."/>
            <person name="Dimitrov K.M."/>
            <person name="Suarez D.L."/>
            <person name="Swayne D.E."/>
        </authorList>
    </citation>
    <scope>NUCLEOTIDE SEQUENCE [LARGE SCALE GENOMIC DNA]</scope>
    <source>
        <strain evidence="2 3">USBA 355</strain>
    </source>
</reference>
<dbReference type="RefSeq" id="WP_085120437.1">
    <property type="nucleotide sequence ID" value="NZ_FWZX01000001.1"/>
</dbReference>
<evidence type="ECO:0000313" key="3">
    <source>
        <dbReference type="Proteomes" id="UP000192917"/>
    </source>
</evidence>
<dbReference type="AlphaFoldDB" id="A0A1Y6B2I3"/>
<dbReference type="EMBL" id="FWZX01000001">
    <property type="protein sequence ID" value="SME88195.1"/>
    <property type="molecule type" value="Genomic_DNA"/>
</dbReference>
<proteinExistence type="predicted"/>
<keyword evidence="3" id="KW-1185">Reference proteome</keyword>
<gene>
    <name evidence="2" type="ORF">SAMN05428998_10167</name>
</gene>
<dbReference type="Pfam" id="PF06568">
    <property type="entry name" value="YjiS-like"/>
    <property type="match status" value="1"/>
</dbReference>
<protein>
    <submittedName>
        <fullName evidence="2">Uncharacterized conserved protein YjiS, DUF1127 family</fullName>
    </submittedName>
</protein>
<dbReference type="InterPro" id="IPR009506">
    <property type="entry name" value="YjiS-like"/>
</dbReference>
<evidence type="ECO:0000259" key="1">
    <source>
        <dbReference type="Pfam" id="PF06568"/>
    </source>
</evidence>
<sequence length="72" mass="8354">MTTMELRRPQVAAPKRRARPSLIAGLVGTLFTWQERWAQRERLKGLDDHMLHDLGLSRVDAQAEADKPFWRA</sequence>
<dbReference type="Proteomes" id="UP000192917">
    <property type="component" value="Unassembled WGS sequence"/>
</dbReference>